<accession>A0A2T7NHG2</accession>
<name>A0A2T7NHG2_POMCA</name>
<dbReference type="OrthoDB" id="407630at2759"/>
<evidence type="ECO:0000313" key="2">
    <source>
        <dbReference type="EMBL" id="PVD20613.1"/>
    </source>
</evidence>
<keyword evidence="3" id="KW-1185">Reference proteome</keyword>
<evidence type="ECO:0000313" key="3">
    <source>
        <dbReference type="Proteomes" id="UP000245119"/>
    </source>
</evidence>
<organism evidence="2 3">
    <name type="scientific">Pomacea canaliculata</name>
    <name type="common">Golden apple snail</name>
    <dbReference type="NCBI Taxonomy" id="400727"/>
    <lineage>
        <taxon>Eukaryota</taxon>
        <taxon>Metazoa</taxon>
        <taxon>Spiralia</taxon>
        <taxon>Lophotrochozoa</taxon>
        <taxon>Mollusca</taxon>
        <taxon>Gastropoda</taxon>
        <taxon>Caenogastropoda</taxon>
        <taxon>Architaenioglossa</taxon>
        <taxon>Ampullarioidea</taxon>
        <taxon>Ampullariidae</taxon>
        <taxon>Pomacea</taxon>
    </lineage>
</organism>
<reference evidence="2 3" key="1">
    <citation type="submission" date="2018-04" db="EMBL/GenBank/DDBJ databases">
        <title>The genome of golden apple snail Pomacea canaliculata provides insight into stress tolerance and invasive adaptation.</title>
        <authorList>
            <person name="Liu C."/>
            <person name="Liu B."/>
            <person name="Ren Y."/>
            <person name="Zhang Y."/>
            <person name="Wang H."/>
            <person name="Li S."/>
            <person name="Jiang F."/>
            <person name="Yin L."/>
            <person name="Zhang G."/>
            <person name="Qian W."/>
            <person name="Fan W."/>
        </authorList>
    </citation>
    <scope>NUCLEOTIDE SEQUENCE [LARGE SCALE GENOMIC DNA]</scope>
    <source>
        <strain evidence="2">SZHN2017</strain>
        <tissue evidence="2">Muscle</tissue>
    </source>
</reference>
<dbReference type="STRING" id="400727.A0A2T7NHG2"/>
<dbReference type="Pfam" id="PF04707">
    <property type="entry name" value="PRELI"/>
    <property type="match status" value="1"/>
</dbReference>
<protein>
    <recommendedName>
        <fullName evidence="1">PRELI/MSF1 domain-containing protein</fullName>
    </recommendedName>
</protein>
<proteinExistence type="predicted"/>
<evidence type="ECO:0000259" key="1">
    <source>
        <dbReference type="PROSITE" id="PS50904"/>
    </source>
</evidence>
<dbReference type="AlphaFoldDB" id="A0A2T7NHG2"/>
<dbReference type="PANTHER" id="PTHR11158">
    <property type="entry name" value="MSF1/PX19 RELATED"/>
    <property type="match status" value="1"/>
</dbReference>
<feature type="domain" description="PRELI/MSF1" evidence="1">
    <location>
        <begin position="1"/>
        <end position="101"/>
    </location>
</feature>
<dbReference type="EMBL" id="PZQS01000012">
    <property type="protein sequence ID" value="PVD20613.1"/>
    <property type="molecule type" value="Genomic_DNA"/>
</dbReference>
<dbReference type="InterPro" id="IPR037365">
    <property type="entry name" value="Slowmo/Ups"/>
</dbReference>
<gene>
    <name evidence="2" type="ORF">C0Q70_18770</name>
</gene>
<dbReference type="PROSITE" id="PS50904">
    <property type="entry name" value="PRELI_MSF1"/>
    <property type="match status" value="1"/>
</dbReference>
<dbReference type="GO" id="GO:0005758">
    <property type="term" value="C:mitochondrial intermembrane space"/>
    <property type="evidence" value="ECO:0007669"/>
    <property type="project" value="InterPro"/>
</dbReference>
<dbReference type="Proteomes" id="UP000245119">
    <property type="component" value="Linkage Group LG12"/>
</dbReference>
<dbReference type="InterPro" id="IPR006797">
    <property type="entry name" value="PRELI/MSF1_dom"/>
</dbReference>
<sequence>MDRVCYASEHSEVDPQQKNFTLRTRNVTFCNIVTVDEVLVYSPHPEDGSKTQLKQEAVVSVQGVPLCSKMEAIVTETISKNASKGRQAMEWVISLVKTEAQELSTEAVKLSKDAMKLSNEFSSEAKKHFDSVLPHVQHSNTTRNTAL</sequence>
<comment type="caution">
    <text evidence="2">The sequence shown here is derived from an EMBL/GenBank/DDBJ whole genome shotgun (WGS) entry which is preliminary data.</text>
</comment>